<keyword evidence="2" id="KW-0472">Membrane</keyword>
<feature type="transmembrane region" description="Helical" evidence="2">
    <location>
        <begin position="91"/>
        <end position="109"/>
    </location>
</feature>
<name>A0A6L5YTI6_9FIRM</name>
<dbReference type="PANTHER" id="PTHR42736">
    <property type="entry name" value="PROTEIN-GLUTAMINE GAMMA-GLUTAMYLTRANSFERASE"/>
    <property type="match status" value="1"/>
</dbReference>
<comment type="caution">
    <text evidence="4">The sequence shown here is derived from an EMBL/GenBank/DDBJ whole genome shotgun (WGS) entry which is preliminary data.</text>
</comment>
<dbReference type="AlphaFoldDB" id="A0A6L5YTI6"/>
<feature type="domain" description="Transglutaminase-like" evidence="3">
    <location>
        <begin position="537"/>
        <end position="612"/>
    </location>
</feature>
<accession>A0A6L5YTI6</accession>
<feature type="transmembrane region" description="Helical" evidence="2">
    <location>
        <begin position="146"/>
        <end position="167"/>
    </location>
</feature>
<organism evidence="4 5">
    <name type="scientific">Roseburia porci</name>
    <dbReference type="NCBI Taxonomy" id="2605790"/>
    <lineage>
        <taxon>Bacteria</taxon>
        <taxon>Bacillati</taxon>
        <taxon>Bacillota</taxon>
        <taxon>Clostridia</taxon>
        <taxon>Lachnospirales</taxon>
        <taxon>Lachnospiraceae</taxon>
        <taxon>Roseburia</taxon>
    </lineage>
</organism>
<dbReference type="PANTHER" id="PTHR42736:SF1">
    <property type="entry name" value="PROTEIN-GLUTAMINE GAMMA-GLUTAMYLTRANSFERASE"/>
    <property type="match status" value="1"/>
</dbReference>
<feature type="compositionally biased region" description="Polar residues" evidence="1">
    <location>
        <begin position="668"/>
        <end position="695"/>
    </location>
</feature>
<dbReference type="InterPro" id="IPR038765">
    <property type="entry name" value="Papain-like_cys_pep_sf"/>
</dbReference>
<evidence type="ECO:0000259" key="3">
    <source>
        <dbReference type="SMART" id="SM00460"/>
    </source>
</evidence>
<dbReference type="RefSeq" id="WP_154430244.1">
    <property type="nucleotide sequence ID" value="NZ_VUNI01000016.1"/>
</dbReference>
<dbReference type="EMBL" id="VUNI01000016">
    <property type="protein sequence ID" value="MST75286.1"/>
    <property type="molecule type" value="Genomic_DNA"/>
</dbReference>
<evidence type="ECO:0000313" key="5">
    <source>
        <dbReference type="Proteomes" id="UP000474024"/>
    </source>
</evidence>
<feature type="compositionally biased region" description="Basic and acidic residues" evidence="1">
    <location>
        <begin position="626"/>
        <end position="642"/>
    </location>
</feature>
<evidence type="ECO:0000256" key="2">
    <source>
        <dbReference type="SAM" id="Phobius"/>
    </source>
</evidence>
<dbReference type="InterPro" id="IPR052901">
    <property type="entry name" value="Bact_TGase-like"/>
</dbReference>
<keyword evidence="5" id="KW-1185">Reference proteome</keyword>
<dbReference type="InterPro" id="IPR002931">
    <property type="entry name" value="Transglutaminase-like"/>
</dbReference>
<feature type="transmembrane region" description="Helical" evidence="2">
    <location>
        <begin position="197"/>
        <end position="214"/>
    </location>
</feature>
<dbReference type="Proteomes" id="UP000474024">
    <property type="component" value="Unassembled WGS sequence"/>
</dbReference>
<feature type="compositionally biased region" description="Low complexity" evidence="1">
    <location>
        <begin position="643"/>
        <end position="655"/>
    </location>
</feature>
<feature type="transmembrane region" description="Helical" evidence="2">
    <location>
        <begin position="57"/>
        <end position="79"/>
    </location>
</feature>
<feature type="region of interest" description="Disordered" evidence="1">
    <location>
        <begin position="616"/>
        <end position="704"/>
    </location>
</feature>
<feature type="transmembrane region" description="Helical" evidence="2">
    <location>
        <begin position="715"/>
        <end position="734"/>
    </location>
</feature>
<feature type="compositionally biased region" description="Acidic residues" evidence="1">
    <location>
        <begin position="656"/>
        <end position="667"/>
    </location>
</feature>
<evidence type="ECO:0000256" key="1">
    <source>
        <dbReference type="SAM" id="MobiDB-lite"/>
    </source>
</evidence>
<protein>
    <recommendedName>
        <fullName evidence="3">Transglutaminase-like domain-containing protein</fullName>
    </recommendedName>
</protein>
<feature type="transmembrane region" description="Helical" evidence="2">
    <location>
        <begin position="226"/>
        <end position="243"/>
    </location>
</feature>
<gene>
    <name evidence="4" type="ORF">FYJ75_09660</name>
</gene>
<dbReference type="SMART" id="SM00460">
    <property type="entry name" value="TGc"/>
    <property type="match status" value="1"/>
</dbReference>
<sequence>MKQQKKLIDWQQSRPVYRNTIKNSGWTEVVRCIGNSIIAVLFLLSSVWMIQDVFPDMKVYVSGVILSVVVIAVFTFWNGMMTGAEQKMRRLIGNLAVLVITAFGCYLFYRNHRIPMEDGGMALGQLYLDRWNEYYNTTAKFSGGDAAYISLTLSFGVVVAASVLQMLAGVFRKWWLMISLPLIVCVLELLIGYTPGWGAFILLYAGIVLGGCVFWKKIFPGKRRMIWIGVSIVLVVVAVTYGLNRPAQYIASKETQMKVVQGELESSFKNLRVQLFHGNMEDGCVDNHTPKYNNEEVMRIHMDGSSNGGRMYLRGYYGSDYENSEWMNADDVFAKACIDHGISSEEGSELLANAQYINAMAEDAGAATEYSVEYTGIQDSYTYALYASSYSSMKDVTLSGDYLISKEKGKKTFFATANLQNWDMFNWETAGENLFWYADSYGGLWDKEQEFFDWYNQYAAANYLTVPAQEVTAGKIAEEIMQSDLAELDYGDSYGSDAVNMKRIIYAQLVSSELAARGMYSLYLDSPGNQDPIEYFLSVSHKGYCVHFASAGVFILRELGVPARYATGYITKGNGTSGEDDTTDYVVEDNCAHAWVEVYLNNYGWVPMEMTPGYDDDQTKLPSEWTKSETQKNNEGKEKIIQRQEAQQDQQPSDTQSEDLTQDENTAEENTQSNVRMNQTSDDTGFHGQTTSKDGQTQKKQTDEENSNWTKVCEWISIMIVIAGFLMICFYLIVVRPKQKKQFWNKKLARELERGQYNKAVRQLNRKIYHMVMRKQRFRKSGLSDRQYLEILTGSFPEINRTDWEHYMEIVQKAAFSEESISSEEAQFCENIFRALPEEGIKIQIKNKK</sequence>
<keyword evidence="2" id="KW-1133">Transmembrane helix</keyword>
<keyword evidence="2" id="KW-0812">Transmembrane</keyword>
<dbReference type="Pfam" id="PF01841">
    <property type="entry name" value="Transglut_core"/>
    <property type="match status" value="1"/>
</dbReference>
<dbReference type="SUPFAM" id="SSF54001">
    <property type="entry name" value="Cysteine proteinases"/>
    <property type="match status" value="1"/>
</dbReference>
<feature type="transmembrane region" description="Helical" evidence="2">
    <location>
        <begin position="174"/>
        <end position="191"/>
    </location>
</feature>
<proteinExistence type="predicted"/>
<evidence type="ECO:0000313" key="4">
    <source>
        <dbReference type="EMBL" id="MST75286.1"/>
    </source>
</evidence>
<feature type="transmembrane region" description="Helical" evidence="2">
    <location>
        <begin position="32"/>
        <end position="51"/>
    </location>
</feature>
<dbReference type="Gene3D" id="3.10.620.30">
    <property type="match status" value="1"/>
</dbReference>
<reference evidence="4 5" key="1">
    <citation type="submission" date="2019-08" db="EMBL/GenBank/DDBJ databases">
        <title>In-depth cultivation of the pig gut microbiome towards novel bacterial diversity and tailored functional studies.</title>
        <authorList>
            <person name="Wylensek D."/>
            <person name="Hitch T.C.A."/>
            <person name="Clavel T."/>
        </authorList>
    </citation>
    <scope>NUCLEOTIDE SEQUENCE [LARGE SCALE GENOMIC DNA]</scope>
    <source>
        <strain evidence="4 5">MUC/MUC-530-WT-4D</strain>
    </source>
</reference>